<dbReference type="InterPro" id="IPR015797">
    <property type="entry name" value="NUDIX_hydrolase-like_dom_sf"/>
</dbReference>
<dbReference type="PRINTS" id="PR00502">
    <property type="entry name" value="NUDIXFAMILY"/>
</dbReference>
<comment type="caution">
    <text evidence="3">The sequence shown here is derived from an EMBL/GenBank/DDBJ whole genome shotgun (WGS) entry which is preliminary data.</text>
</comment>
<evidence type="ECO:0000259" key="2">
    <source>
        <dbReference type="PROSITE" id="PS51462"/>
    </source>
</evidence>
<dbReference type="EMBL" id="BARV01035697">
    <property type="protein sequence ID" value="GAI58548.1"/>
    <property type="molecule type" value="Genomic_DNA"/>
</dbReference>
<accession>X1PRV8</accession>
<dbReference type="PANTHER" id="PTHR43736:SF1">
    <property type="entry name" value="DIHYDRONEOPTERIN TRIPHOSPHATE DIPHOSPHATASE"/>
    <property type="match status" value="1"/>
</dbReference>
<protein>
    <recommendedName>
        <fullName evidence="2">Nudix hydrolase domain-containing protein</fullName>
    </recommendedName>
</protein>
<dbReference type="InterPro" id="IPR020476">
    <property type="entry name" value="Nudix_hydrolase"/>
</dbReference>
<name>X1PRV8_9ZZZZ</name>
<dbReference type="Pfam" id="PF00293">
    <property type="entry name" value="NUDIX"/>
    <property type="match status" value="1"/>
</dbReference>
<dbReference type="Gene3D" id="3.90.79.10">
    <property type="entry name" value="Nucleoside Triphosphate Pyrophosphohydrolase"/>
    <property type="match status" value="1"/>
</dbReference>
<dbReference type="CDD" id="cd18873">
    <property type="entry name" value="NUDIX_NadM_like"/>
    <property type="match status" value="1"/>
</dbReference>
<dbReference type="AlphaFoldDB" id="X1PRV8"/>
<dbReference type="SUPFAM" id="SSF55811">
    <property type="entry name" value="Nudix"/>
    <property type="match status" value="1"/>
</dbReference>
<reference evidence="3" key="1">
    <citation type="journal article" date="2014" name="Front. Microbiol.">
        <title>High frequency of phylogenetically diverse reductive dehalogenase-homologous genes in deep subseafloor sedimentary metagenomes.</title>
        <authorList>
            <person name="Kawai M."/>
            <person name="Futagami T."/>
            <person name="Toyoda A."/>
            <person name="Takaki Y."/>
            <person name="Nishi S."/>
            <person name="Hori S."/>
            <person name="Arai W."/>
            <person name="Tsubouchi T."/>
            <person name="Morono Y."/>
            <person name="Uchiyama I."/>
            <person name="Ito T."/>
            <person name="Fujiyama A."/>
            <person name="Inagaki F."/>
            <person name="Takami H."/>
        </authorList>
    </citation>
    <scope>NUCLEOTIDE SEQUENCE</scope>
    <source>
        <strain evidence="3">Expedition CK06-06</strain>
    </source>
</reference>
<keyword evidence="1" id="KW-0378">Hydrolase</keyword>
<evidence type="ECO:0000256" key="1">
    <source>
        <dbReference type="ARBA" id="ARBA00022801"/>
    </source>
</evidence>
<dbReference type="PROSITE" id="PS00893">
    <property type="entry name" value="NUDIX_BOX"/>
    <property type="match status" value="1"/>
</dbReference>
<dbReference type="PROSITE" id="PS51462">
    <property type="entry name" value="NUDIX"/>
    <property type="match status" value="1"/>
</dbReference>
<organism evidence="3">
    <name type="scientific">marine sediment metagenome</name>
    <dbReference type="NCBI Taxonomy" id="412755"/>
    <lineage>
        <taxon>unclassified sequences</taxon>
        <taxon>metagenomes</taxon>
        <taxon>ecological metagenomes</taxon>
    </lineage>
</organism>
<dbReference type="PANTHER" id="PTHR43736">
    <property type="entry name" value="ADP-RIBOSE PYROPHOSPHATASE"/>
    <property type="match status" value="1"/>
</dbReference>
<dbReference type="InterPro" id="IPR020084">
    <property type="entry name" value="NUDIX_hydrolase_CS"/>
</dbReference>
<gene>
    <name evidence="3" type="ORF">S06H3_55652</name>
</gene>
<dbReference type="GO" id="GO:0016787">
    <property type="term" value="F:hydrolase activity"/>
    <property type="evidence" value="ECO:0007669"/>
    <property type="project" value="UniProtKB-KW"/>
</dbReference>
<evidence type="ECO:0000313" key="3">
    <source>
        <dbReference type="EMBL" id="GAI58548.1"/>
    </source>
</evidence>
<proteinExistence type="predicted"/>
<dbReference type="InterPro" id="IPR000086">
    <property type="entry name" value="NUDIX_hydrolase_dom"/>
</dbReference>
<sequence length="134" mass="14916">MSYKNPSITADGILLKDKQILLVQRKNEPFKGKWALPGGFVEYGEKTEDTVVREVFEETGLKTKICGLAGVYSDPKRDPRGHTITVAYVLEITGGTLKASDDASAVKFFKINKLPTLSFDHEIIINDAIQRFLV</sequence>
<feature type="domain" description="Nudix hydrolase" evidence="2">
    <location>
        <begin position="5"/>
        <end position="133"/>
    </location>
</feature>